<dbReference type="GO" id="GO:0042144">
    <property type="term" value="P:vacuole fusion, non-autophagic"/>
    <property type="evidence" value="ECO:0007669"/>
    <property type="project" value="TreeGrafter"/>
</dbReference>
<keyword evidence="2" id="KW-0732">Signal</keyword>
<dbReference type="OMA" id="SAIVWFE"/>
<dbReference type="FunCoup" id="E4ZGV7">
    <property type="interactions" value="19"/>
</dbReference>
<proteinExistence type="inferred from homology"/>
<gene>
    <name evidence="3" type="ORF">LEMA_P066530.1</name>
</gene>
<dbReference type="VEuPathDB" id="FungiDB:LEMA_P066530.1"/>
<organism evidence="3 4">
    <name type="scientific">Leptosphaeria maculans (strain JN3 / isolate v23.1.3 / race Av1-4-5-6-7-8)</name>
    <name type="common">Blackleg fungus</name>
    <name type="synonym">Phoma lingam</name>
    <dbReference type="NCBI Taxonomy" id="985895"/>
    <lineage>
        <taxon>Eukaryota</taxon>
        <taxon>Fungi</taxon>
        <taxon>Dikarya</taxon>
        <taxon>Ascomycota</taxon>
        <taxon>Pezizomycotina</taxon>
        <taxon>Dothideomycetes</taxon>
        <taxon>Pleosporomycetidae</taxon>
        <taxon>Pleosporales</taxon>
        <taxon>Pleosporineae</taxon>
        <taxon>Leptosphaeriaceae</taxon>
        <taxon>Plenodomus</taxon>
        <taxon>Plenodomus lingam/Leptosphaeria maculans species complex</taxon>
    </lineage>
</organism>
<dbReference type="Proteomes" id="UP000002668">
    <property type="component" value="Genome"/>
</dbReference>
<feature type="signal peptide" evidence="2">
    <location>
        <begin position="1"/>
        <end position="19"/>
    </location>
</feature>
<dbReference type="MEROPS" id="I09.003"/>
<dbReference type="PANTHER" id="PTHR28288:SF1">
    <property type="entry name" value="INHIBITOR I9 DOMAIN-CONTAINING PROTEIN"/>
    <property type="match status" value="1"/>
</dbReference>
<dbReference type="OrthoDB" id="3888684at2759"/>
<name>E4ZGV7_LEPMJ</name>
<dbReference type="InParanoid" id="E4ZGV7"/>
<reference evidence="4" key="1">
    <citation type="journal article" date="2011" name="Nat. Commun.">
        <title>Effector diversification within compartments of the Leptosphaeria maculans genome affected by Repeat-Induced Point mutations.</title>
        <authorList>
            <person name="Rouxel T."/>
            <person name="Grandaubert J."/>
            <person name="Hane J.K."/>
            <person name="Hoede C."/>
            <person name="van de Wouw A.P."/>
            <person name="Couloux A."/>
            <person name="Dominguez V."/>
            <person name="Anthouard V."/>
            <person name="Bally P."/>
            <person name="Bourras S."/>
            <person name="Cozijnsen A.J."/>
            <person name="Ciuffetti L.M."/>
            <person name="Degrave A."/>
            <person name="Dilmaghani A."/>
            <person name="Duret L."/>
            <person name="Fudal I."/>
            <person name="Goodwin S.B."/>
            <person name="Gout L."/>
            <person name="Glaser N."/>
            <person name="Linglin J."/>
            <person name="Kema G.H.J."/>
            <person name="Lapalu N."/>
            <person name="Lawrence C.B."/>
            <person name="May K."/>
            <person name="Meyer M."/>
            <person name="Ollivier B."/>
            <person name="Poulain J."/>
            <person name="Schoch C.L."/>
            <person name="Simon A."/>
            <person name="Spatafora J.W."/>
            <person name="Stachowiak A."/>
            <person name="Turgeon B.G."/>
            <person name="Tyler B.M."/>
            <person name="Vincent D."/>
            <person name="Weissenbach J."/>
            <person name="Amselem J."/>
            <person name="Quesneville H."/>
            <person name="Oliver R.P."/>
            <person name="Wincker P."/>
            <person name="Balesdent M.-H."/>
            <person name="Howlett B.J."/>
        </authorList>
    </citation>
    <scope>NUCLEOTIDE SEQUENCE [LARGE SCALE GENOMIC DNA]</scope>
    <source>
        <strain evidence="4">JN3 / isolate v23.1.3 / race Av1-4-5-6-7-8</strain>
    </source>
</reference>
<evidence type="ECO:0000256" key="2">
    <source>
        <dbReference type="SAM" id="SignalP"/>
    </source>
</evidence>
<comment type="similarity">
    <text evidence="1">Belongs to the protease inhibitor I9 family.</text>
</comment>
<dbReference type="AlphaFoldDB" id="E4ZGV7"/>
<evidence type="ECO:0000256" key="1">
    <source>
        <dbReference type="ARBA" id="ARBA00038069"/>
    </source>
</evidence>
<dbReference type="SUPFAM" id="SSF54897">
    <property type="entry name" value="Protease propeptides/inhibitors"/>
    <property type="match status" value="1"/>
</dbReference>
<dbReference type="InterPro" id="IPR037045">
    <property type="entry name" value="S8pro/Inhibitor_I9_sf"/>
</dbReference>
<dbReference type="GO" id="GO:0004866">
    <property type="term" value="F:endopeptidase inhibitor activity"/>
    <property type="evidence" value="ECO:0007669"/>
    <property type="project" value="TreeGrafter"/>
</dbReference>
<protein>
    <recommendedName>
        <fullName evidence="5">Inhibitor I9 domain-containing protein</fullName>
    </recommendedName>
</protein>
<evidence type="ECO:0008006" key="5">
    <source>
        <dbReference type="Google" id="ProtNLM"/>
    </source>
</evidence>
<dbReference type="InterPro" id="IPR052471">
    <property type="entry name" value="PBI_I9"/>
</dbReference>
<dbReference type="PANTHER" id="PTHR28288">
    <property type="entry name" value="PROTEASE B INHIBITOR 2"/>
    <property type="match status" value="1"/>
</dbReference>
<accession>E4ZGV7</accession>
<evidence type="ECO:0000313" key="3">
    <source>
        <dbReference type="EMBL" id="CBX90527.1"/>
    </source>
</evidence>
<dbReference type="EMBL" id="FP929064">
    <property type="protein sequence ID" value="CBX90527.1"/>
    <property type="molecule type" value="Genomic_DNA"/>
</dbReference>
<feature type="chain" id="PRO_5003194188" description="Inhibitor I9 domain-containing protein" evidence="2">
    <location>
        <begin position="20"/>
        <end position="99"/>
    </location>
</feature>
<dbReference type="HOGENOM" id="CLU_156026_0_0_1"/>
<dbReference type="Gene3D" id="3.30.70.80">
    <property type="entry name" value="Peptidase S8 propeptide/proteinase inhibitor I9"/>
    <property type="match status" value="1"/>
</dbReference>
<keyword evidence="4" id="KW-1185">Reference proteome</keyword>
<dbReference type="eggNOG" id="ENOG502SC39">
    <property type="taxonomic scope" value="Eukaryota"/>
</dbReference>
<sequence>MRHALFSLVIALLAAFAMAVAPLRSVILTWPHDTPDCILDDVKQAIIEAQGTITHEYTIIKGIAAMVSESALESVSALSSQYTYTLEEDSIMSTQEDQK</sequence>
<evidence type="ECO:0000313" key="4">
    <source>
        <dbReference type="Proteomes" id="UP000002668"/>
    </source>
</evidence>